<proteinExistence type="predicted"/>
<evidence type="ECO:0008006" key="4">
    <source>
        <dbReference type="Google" id="ProtNLM"/>
    </source>
</evidence>
<evidence type="ECO:0000313" key="2">
    <source>
        <dbReference type="EMBL" id="VBA39412.1"/>
    </source>
</evidence>
<feature type="signal peptide" evidence="1">
    <location>
        <begin position="1"/>
        <end position="26"/>
    </location>
</feature>
<evidence type="ECO:0000313" key="3">
    <source>
        <dbReference type="Proteomes" id="UP000267289"/>
    </source>
</evidence>
<reference evidence="2 3" key="1">
    <citation type="submission" date="2018-09" db="EMBL/GenBank/DDBJ databases">
        <authorList>
            <person name="Tagini F."/>
        </authorList>
    </citation>
    <scope>NUCLEOTIDE SEQUENCE [LARGE SCALE GENOMIC DNA]</scope>
    <source>
        <strain evidence="2 3">MK13</strain>
    </source>
</reference>
<protein>
    <recommendedName>
        <fullName evidence="4">RNA-binding protein</fullName>
    </recommendedName>
</protein>
<dbReference type="OrthoDB" id="4762719at2"/>
<evidence type="ECO:0000256" key="1">
    <source>
        <dbReference type="SAM" id="SignalP"/>
    </source>
</evidence>
<keyword evidence="1" id="KW-0732">Signal</keyword>
<dbReference type="EMBL" id="UPHQ01000117">
    <property type="protein sequence ID" value="VBA39412.1"/>
    <property type="molecule type" value="Genomic_DNA"/>
</dbReference>
<feature type="chain" id="PRO_5019725538" description="RNA-binding protein" evidence="1">
    <location>
        <begin position="27"/>
        <end position="101"/>
    </location>
</feature>
<organism evidence="2 3">
    <name type="scientific">Mycobacterium innocens</name>
    <dbReference type="NCBI Taxonomy" id="2341083"/>
    <lineage>
        <taxon>Bacteria</taxon>
        <taxon>Bacillati</taxon>
        <taxon>Actinomycetota</taxon>
        <taxon>Actinomycetes</taxon>
        <taxon>Mycobacteriales</taxon>
        <taxon>Mycobacteriaceae</taxon>
        <taxon>Mycobacterium</taxon>
    </lineage>
</organism>
<gene>
    <name evidence="2" type="ORF">LAUMK13_02570</name>
</gene>
<accession>A0A498Q4F8</accession>
<dbReference type="Proteomes" id="UP000267289">
    <property type="component" value="Unassembled WGS sequence"/>
</dbReference>
<dbReference type="AlphaFoldDB" id="A0A498Q4F8"/>
<sequence>MRPWKRPAAILAAGVLAFAAVPEVFAVMAPSAQVRADVCVNAGRRVSVSGCANVADAVAPYAPPPSEYAPLPEDYPPPPPPAPNVNVCANVGRRISVSGCV</sequence>
<dbReference type="RefSeq" id="WP_063468822.1">
    <property type="nucleotide sequence ID" value="NZ_UPHQ01000117.1"/>
</dbReference>
<keyword evidence="3" id="KW-1185">Reference proteome</keyword>
<name>A0A498Q4F8_9MYCO</name>